<sequence length="337" mass="37350">MSTSPKRDADGVPAVPHEERADFLGDTFLEARQACREAVAEGALPYVAYFSRGVFTFSTDEFGDADTDRAVLNRLGRQLGHVVGDLDRALQEPRTGPLIRTLLHTDHGAIMCNLVVPRENVVAVTFGAAHPDRPLTDVEEVNEADRAVATLVARLRKRISLPSLNPGGWESAQVVRALNSVGDNGEPRVAEYQELPDEIRNACRASVRPEDLHYIAYYAGGELALEADHLDHTTLEPFFTQVAVDTRRSFYRVFGRQLEAVARRFNRLIAGGPPGGLVRRFVLDVEQGAVYYYRLDVGSYLVGVTIDQSRVRDSDERLSLLSSRFASLLRRSSRSQA</sequence>
<dbReference type="Proteomes" id="UP001500416">
    <property type="component" value="Unassembled WGS sequence"/>
</dbReference>
<reference evidence="2" key="1">
    <citation type="journal article" date="2019" name="Int. J. Syst. Evol. Microbiol.">
        <title>The Global Catalogue of Microorganisms (GCM) 10K type strain sequencing project: providing services to taxonomists for standard genome sequencing and annotation.</title>
        <authorList>
            <consortium name="The Broad Institute Genomics Platform"/>
            <consortium name="The Broad Institute Genome Sequencing Center for Infectious Disease"/>
            <person name="Wu L."/>
            <person name="Ma J."/>
        </authorList>
    </citation>
    <scope>NUCLEOTIDE SEQUENCE [LARGE SCALE GENOMIC DNA]</scope>
    <source>
        <strain evidence="2">JCM 3380</strain>
    </source>
</reference>
<accession>A0ABP3EJR4</accession>
<comment type="caution">
    <text evidence="1">The sequence shown here is derived from an EMBL/GenBank/DDBJ whole genome shotgun (WGS) entry which is preliminary data.</text>
</comment>
<keyword evidence="2" id="KW-1185">Reference proteome</keyword>
<evidence type="ECO:0000313" key="1">
    <source>
        <dbReference type="EMBL" id="GAA0262567.1"/>
    </source>
</evidence>
<name>A0ABP3EJR4_9PSEU</name>
<dbReference type="EMBL" id="BAAABU010000033">
    <property type="protein sequence ID" value="GAA0262567.1"/>
    <property type="molecule type" value="Genomic_DNA"/>
</dbReference>
<organism evidence="1 2">
    <name type="scientific">Saccharothrix mutabilis subsp. mutabilis</name>
    <dbReference type="NCBI Taxonomy" id="66855"/>
    <lineage>
        <taxon>Bacteria</taxon>
        <taxon>Bacillati</taxon>
        <taxon>Actinomycetota</taxon>
        <taxon>Actinomycetes</taxon>
        <taxon>Pseudonocardiales</taxon>
        <taxon>Pseudonocardiaceae</taxon>
        <taxon>Saccharothrix</taxon>
    </lineage>
</organism>
<proteinExistence type="predicted"/>
<gene>
    <name evidence="1" type="ORF">GCM10010492_74570</name>
</gene>
<evidence type="ECO:0000313" key="2">
    <source>
        <dbReference type="Proteomes" id="UP001500416"/>
    </source>
</evidence>
<protein>
    <submittedName>
        <fullName evidence="1">Uncharacterized protein</fullName>
    </submittedName>
</protein>